<evidence type="ECO:0000313" key="2">
    <source>
        <dbReference type="Proteomes" id="UP000187941"/>
    </source>
</evidence>
<reference evidence="1 2" key="1">
    <citation type="submission" date="2016-01" db="EMBL/GenBank/DDBJ databases">
        <authorList>
            <person name="Oliw E.H."/>
        </authorList>
    </citation>
    <scope>NUCLEOTIDE SEQUENCE [LARGE SCALE GENOMIC DNA]</scope>
    <source>
        <strain evidence="1 2">DY10</strain>
    </source>
</reference>
<sequence length="114" mass="12453">MPYFYGMKWLITIWAVCVVLLSALPCPDGDCCAYTGSAPASHHTDAPASDADDHHAPCSPFCHCATCLGFTLTPAIIYLQPPSSLYLSRQPVRFAYAALRPDDVLLTIWQPPKV</sequence>
<dbReference type="EMBL" id="CP014263">
    <property type="protein sequence ID" value="AQG79815.1"/>
    <property type="molecule type" value="Genomic_DNA"/>
</dbReference>
<organism evidence="1 2">
    <name type="scientific">Spirosoma montaniterrae</name>
    <dbReference type="NCBI Taxonomy" id="1178516"/>
    <lineage>
        <taxon>Bacteria</taxon>
        <taxon>Pseudomonadati</taxon>
        <taxon>Bacteroidota</taxon>
        <taxon>Cytophagia</taxon>
        <taxon>Cytophagales</taxon>
        <taxon>Cytophagaceae</taxon>
        <taxon>Spirosoma</taxon>
    </lineage>
</organism>
<dbReference type="KEGG" id="smon:AWR27_11060"/>
<keyword evidence="2" id="KW-1185">Reference proteome</keyword>
<accession>A0A1P9WWQ5</accession>
<dbReference type="Proteomes" id="UP000187941">
    <property type="component" value="Chromosome"/>
</dbReference>
<proteinExistence type="predicted"/>
<dbReference type="STRING" id="1178516.AWR27_11060"/>
<evidence type="ECO:0000313" key="1">
    <source>
        <dbReference type="EMBL" id="AQG79815.1"/>
    </source>
</evidence>
<evidence type="ECO:0008006" key="3">
    <source>
        <dbReference type="Google" id="ProtNLM"/>
    </source>
</evidence>
<dbReference type="RefSeq" id="WP_077131249.1">
    <property type="nucleotide sequence ID" value="NZ_CP014263.1"/>
</dbReference>
<name>A0A1P9WWQ5_9BACT</name>
<dbReference type="OrthoDB" id="997115at2"/>
<gene>
    <name evidence="1" type="ORF">AWR27_11060</name>
</gene>
<protein>
    <recommendedName>
        <fullName evidence="3">DUF2946 domain-containing protein</fullName>
    </recommendedName>
</protein>
<dbReference type="AlphaFoldDB" id="A0A1P9WWQ5"/>